<dbReference type="InterPro" id="IPR013518">
    <property type="entry name" value="K_chnl_inward-rec_Kir_cyto"/>
</dbReference>
<keyword evidence="8" id="KW-0406">Ion transport</keyword>
<proteinExistence type="predicted"/>
<dbReference type="PANTHER" id="PTHR11767:SF102">
    <property type="entry name" value="INWARDLY RECTIFYING POTASSIUM CHANNEL 1, ISOFORM F"/>
    <property type="match status" value="1"/>
</dbReference>
<dbReference type="Proteomes" id="UP000316092">
    <property type="component" value="Unassembled WGS sequence"/>
</dbReference>
<dbReference type="InterPro" id="IPR040445">
    <property type="entry name" value="Kir_TM"/>
</dbReference>
<evidence type="ECO:0000259" key="12">
    <source>
        <dbReference type="Pfam" id="PF01007"/>
    </source>
</evidence>
<dbReference type="GO" id="GO:0034702">
    <property type="term" value="C:monoatomic ion channel complex"/>
    <property type="evidence" value="ECO:0007669"/>
    <property type="project" value="UniProtKB-KW"/>
</dbReference>
<protein>
    <submittedName>
        <fullName evidence="14">Transporter</fullName>
    </submittedName>
</protein>
<gene>
    <name evidence="14" type="ORF">FNU79_15885</name>
</gene>
<evidence type="ECO:0000313" key="15">
    <source>
        <dbReference type="Proteomes" id="UP000316092"/>
    </source>
</evidence>
<dbReference type="Pfam" id="PF17655">
    <property type="entry name" value="IRK_C"/>
    <property type="match status" value="1"/>
</dbReference>
<evidence type="ECO:0000256" key="3">
    <source>
        <dbReference type="ARBA" id="ARBA00022538"/>
    </source>
</evidence>
<evidence type="ECO:0000256" key="11">
    <source>
        <dbReference type="SAM" id="Phobius"/>
    </source>
</evidence>
<feature type="transmembrane region" description="Helical" evidence="11">
    <location>
        <begin position="102"/>
        <end position="123"/>
    </location>
</feature>
<feature type="transmembrane region" description="Helical" evidence="11">
    <location>
        <begin position="67"/>
        <end position="90"/>
    </location>
</feature>
<keyword evidence="10" id="KW-0407">Ion channel</keyword>
<dbReference type="EMBL" id="VKDB01000025">
    <property type="protein sequence ID" value="TSA81108.1"/>
    <property type="molecule type" value="Genomic_DNA"/>
</dbReference>
<dbReference type="InterPro" id="IPR014756">
    <property type="entry name" value="Ig_E-set"/>
</dbReference>
<accession>A0A553ULP8</accession>
<keyword evidence="9 11" id="KW-0472">Membrane</keyword>
<evidence type="ECO:0000256" key="1">
    <source>
        <dbReference type="ARBA" id="ARBA00004141"/>
    </source>
</evidence>
<dbReference type="GO" id="GO:0005886">
    <property type="term" value="C:plasma membrane"/>
    <property type="evidence" value="ECO:0007669"/>
    <property type="project" value="TreeGrafter"/>
</dbReference>
<dbReference type="PANTHER" id="PTHR11767">
    <property type="entry name" value="INWARD RECTIFIER POTASSIUM CHANNEL"/>
    <property type="match status" value="1"/>
</dbReference>
<organism evidence="14 15">
    <name type="scientific">Deinococcus detaillensis</name>
    <dbReference type="NCBI Taxonomy" id="2592048"/>
    <lineage>
        <taxon>Bacteria</taxon>
        <taxon>Thermotogati</taxon>
        <taxon>Deinococcota</taxon>
        <taxon>Deinococci</taxon>
        <taxon>Deinococcales</taxon>
        <taxon>Deinococcaceae</taxon>
        <taxon>Deinococcus</taxon>
    </lineage>
</organism>
<dbReference type="SUPFAM" id="SSF81296">
    <property type="entry name" value="E set domains"/>
    <property type="match status" value="1"/>
</dbReference>
<evidence type="ECO:0000256" key="6">
    <source>
        <dbReference type="ARBA" id="ARBA00022958"/>
    </source>
</evidence>
<feature type="domain" description="Potassium channel inwardly rectifying transmembrane" evidence="12">
    <location>
        <begin position="37"/>
        <end position="161"/>
    </location>
</feature>
<evidence type="ECO:0000313" key="14">
    <source>
        <dbReference type="EMBL" id="TSA81108.1"/>
    </source>
</evidence>
<name>A0A553ULP8_9DEIO</name>
<feature type="domain" description="Inward rectifier potassium channel C-terminal" evidence="13">
    <location>
        <begin position="165"/>
        <end position="319"/>
    </location>
</feature>
<keyword evidence="4 11" id="KW-0812">Transmembrane</keyword>
<dbReference type="PRINTS" id="PR01320">
    <property type="entry name" value="KIRCHANNEL"/>
</dbReference>
<comment type="subcellular location">
    <subcellularLocation>
        <location evidence="1">Membrane</location>
        <topology evidence="1">Multi-pass membrane protein</topology>
    </subcellularLocation>
</comment>
<comment type="caution">
    <text evidence="14">The sequence shown here is derived from an EMBL/GenBank/DDBJ whole genome shotgun (WGS) entry which is preliminary data.</text>
</comment>
<dbReference type="RefSeq" id="WP_143721775.1">
    <property type="nucleotide sequence ID" value="NZ_VKDB01000025.1"/>
</dbReference>
<dbReference type="GO" id="GO:1990573">
    <property type="term" value="P:potassium ion import across plasma membrane"/>
    <property type="evidence" value="ECO:0007669"/>
    <property type="project" value="TreeGrafter"/>
</dbReference>
<keyword evidence="3" id="KW-0633">Potassium transport</keyword>
<dbReference type="InterPro" id="IPR041647">
    <property type="entry name" value="IRK_C"/>
</dbReference>
<evidence type="ECO:0000256" key="7">
    <source>
        <dbReference type="ARBA" id="ARBA00022989"/>
    </source>
</evidence>
<feature type="transmembrane region" description="Helical" evidence="11">
    <location>
        <begin position="135"/>
        <end position="156"/>
    </location>
</feature>
<keyword evidence="5" id="KW-0851">Voltage-gated channel</keyword>
<evidence type="ECO:0000256" key="5">
    <source>
        <dbReference type="ARBA" id="ARBA00022882"/>
    </source>
</evidence>
<dbReference type="InterPro" id="IPR016449">
    <property type="entry name" value="K_chnl_inward-rec_Kir"/>
</dbReference>
<dbReference type="AlphaFoldDB" id="A0A553ULP8"/>
<keyword evidence="2" id="KW-0813">Transport</keyword>
<dbReference type="GO" id="GO:0005242">
    <property type="term" value="F:inward rectifier potassium channel activity"/>
    <property type="evidence" value="ECO:0007669"/>
    <property type="project" value="InterPro"/>
</dbReference>
<dbReference type="GO" id="GO:0034765">
    <property type="term" value="P:regulation of monoatomic ion transmembrane transport"/>
    <property type="evidence" value="ECO:0007669"/>
    <property type="project" value="TreeGrafter"/>
</dbReference>
<dbReference type="Gene3D" id="2.60.40.1400">
    <property type="entry name" value="G protein-activated inward rectifier potassium channel 1"/>
    <property type="match status" value="1"/>
</dbReference>
<evidence type="ECO:0000256" key="8">
    <source>
        <dbReference type="ARBA" id="ARBA00023065"/>
    </source>
</evidence>
<keyword evidence="7 11" id="KW-1133">Transmembrane helix</keyword>
<sequence length="335" mass="37515">MTAPLPPGQDSPKLTETPHDLGLGRVVAEQSGERFLNKDGSFNVQRRGMGWQSISLYGALLTVPWNLFFLTMGALYLALNALFGLIYFGLGSGALSEEPLMGMGRYLACFFFSVQTFGTIGYGHVYPLSVAANTVVTAEAFVSLLGVALATGVLFARFSRPQSRILFSQVAVIAPFEGGKALMFRLINGRRSQLMNAKVEAVHTQFKTLPDGRRVRHFKRLQLERAEVTLFPLAWTVVHPITQDSPYWHTTLEALREADAEIMVVFSAVDEAVQQNIHARSSYKIHEFRWNHRFADLYRRTRDGHLYVDAERLHDTEAILEEVAPSLEPDSRPLT</sequence>
<keyword evidence="15" id="KW-1185">Reference proteome</keyword>
<evidence type="ECO:0000256" key="4">
    <source>
        <dbReference type="ARBA" id="ARBA00022692"/>
    </source>
</evidence>
<evidence type="ECO:0000256" key="9">
    <source>
        <dbReference type="ARBA" id="ARBA00023136"/>
    </source>
</evidence>
<dbReference type="SUPFAM" id="SSF81324">
    <property type="entry name" value="Voltage-gated potassium channels"/>
    <property type="match status" value="1"/>
</dbReference>
<reference evidence="14 15" key="1">
    <citation type="submission" date="2019-07" db="EMBL/GenBank/DDBJ databases">
        <title>Deinococcus detaillus sp. nov., isolated from humus soil in Antarctica.</title>
        <authorList>
            <person name="Zhang K."/>
        </authorList>
    </citation>
    <scope>NUCLEOTIDE SEQUENCE [LARGE SCALE GENOMIC DNA]</scope>
    <source>
        <strain evidence="14 15">H1</strain>
    </source>
</reference>
<dbReference type="Pfam" id="PF01007">
    <property type="entry name" value="IRK"/>
    <property type="match status" value="1"/>
</dbReference>
<dbReference type="Gene3D" id="1.10.287.70">
    <property type="match status" value="1"/>
</dbReference>
<evidence type="ECO:0000259" key="13">
    <source>
        <dbReference type="Pfam" id="PF17655"/>
    </source>
</evidence>
<keyword evidence="6" id="KW-0630">Potassium</keyword>
<evidence type="ECO:0000256" key="2">
    <source>
        <dbReference type="ARBA" id="ARBA00022448"/>
    </source>
</evidence>
<dbReference type="OrthoDB" id="9799090at2"/>
<evidence type="ECO:0000256" key="10">
    <source>
        <dbReference type="ARBA" id="ARBA00023303"/>
    </source>
</evidence>